<keyword evidence="7" id="KW-0547">Nucleotide-binding</keyword>
<protein>
    <recommendedName>
        <fullName evidence="3">histidine kinase</fullName>
        <ecNumber evidence="3">2.7.13.3</ecNumber>
    </recommendedName>
</protein>
<feature type="compositionally biased region" description="Low complexity" evidence="12">
    <location>
        <begin position="826"/>
        <end position="851"/>
    </location>
</feature>
<dbReference type="KEGG" id="pdx:Psed_5724"/>
<evidence type="ECO:0000313" key="16">
    <source>
        <dbReference type="Proteomes" id="UP000007809"/>
    </source>
</evidence>
<dbReference type="EC" id="2.7.13.3" evidence="3"/>
<keyword evidence="16" id="KW-1185">Reference proteome</keyword>
<dbReference type="SMART" id="SM00304">
    <property type="entry name" value="HAMP"/>
    <property type="match status" value="1"/>
</dbReference>
<evidence type="ECO:0000259" key="14">
    <source>
        <dbReference type="PROSITE" id="PS50109"/>
    </source>
</evidence>
<dbReference type="EMBL" id="CP002593">
    <property type="protein sequence ID" value="AEA27851.1"/>
    <property type="molecule type" value="Genomic_DNA"/>
</dbReference>
<keyword evidence="8 15" id="KW-0418">Kinase</keyword>
<dbReference type="Pfam" id="PF08376">
    <property type="entry name" value="NIT"/>
    <property type="match status" value="1"/>
</dbReference>
<evidence type="ECO:0000256" key="5">
    <source>
        <dbReference type="ARBA" id="ARBA00022679"/>
    </source>
</evidence>
<dbReference type="Proteomes" id="UP000007809">
    <property type="component" value="Chromosome"/>
</dbReference>
<accession>F4D0Q2</accession>
<feature type="compositionally biased region" description="Gly residues" evidence="12">
    <location>
        <begin position="1494"/>
        <end position="1509"/>
    </location>
</feature>
<keyword evidence="4" id="KW-0597">Phosphoprotein</keyword>
<feature type="compositionally biased region" description="Low complexity" evidence="12">
    <location>
        <begin position="1404"/>
        <end position="1433"/>
    </location>
</feature>
<evidence type="ECO:0000256" key="8">
    <source>
        <dbReference type="ARBA" id="ARBA00022777"/>
    </source>
</evidence>
<gene>
    <name evidence="15" type="ordered locus">Psed_5724</name>
</gene>
<dbReference type="PROSITE" id="PS50109">
    <property type="entry name" value="HIS_KIN"/>
    <property type="match status" value="1"/>
</dbReference>
<name>F4D0Q2_PSEUX</name>
<dbReference type="HOGENOM" id="CLU_002554_0_1_11"/>
<feature type="compositionally biased region" description="Low complexity" evidence="12">
    <location>
        <begin position="1141"/>
        <end position="1175"/>
    </location>
</feature>
<feature type="compositionally biased region" description="Pro residues" evidence="12">
    <location>
        <begin position="1514"/>
        <end position="1534"/>
    </location>
</feature>
<dbReference type="Gene3D" id="6.10.340.10">
    <property type="match status" value="1"/>
</dbReference>
<feature type="compositionally biased region" description="Gly residues" evidence="12">
    <location>
        <begin position="1434"/>
        <end position="1445"/>
    </location>
</feature>
<dbReference type="PANTHER" id="PTHR44936">
    <property type="entry name" value="SENSOR PROTEIN CREC"/>
    <property type="match status" value="1"/>
</dbReference>
<keyword evidence="6 13" id="KW-0812">Transmembrane</keyword>
<dbReference type="GO" id="GO:0000160">
    <property type="term" value="P:phosphorelay signal transduction system"/>
    <property type="evidence" value="ECO:0007669"/>
    <property type="project" value="UniProtKB-KW"/>
</dbReference>
<feature type="compositionally biased region" description="Low complexity" evidence="12">
    <location>
        <begin position="1703"/>
        <end position="1715"/>
    </location>
</feature>
<dbReference type="Pfam" id="PF00672">
    <property type="entry name" value="HAMP"/>
    <property type="match status" value="1"/>
</dbReference>
<feature type="compositionally biased region" description="Low complexity" evidence="12">
    <location>
        <begin position="1318"/>
        <end position="1330"/>
    </location>
</feature>
<evidence type="ECO:0000256" key="1">
    <source>
        <dbReference type="ARBA" id="ARBA00000085"/>
    </source>
</evidence>
<feature type="compositionally biased region" description="Low complexity" evidence="12">
    <location>
        <begin position="1252"/>
        <end position="1268"/>
    </location>
</feature>
<dbReference type="RefSeq" id="WP_013677750.1">
    <property type="nucleotide sequence ID" value="NC_015312.1"/>
</dbReference>
<proteinExistence type="predicted"/>
<evidence type="ECO:0000256" key="11">
    <source>
        <dbReference type="ARBA" id="ARBA00023012"/>
    </source>
</evidence>
<evidence type="ECO:0000256" key="4">
    <source>
        <dbReference type="ARBA" id="ARBA00022553"/>
    </source>
</evidence>
<dbReference type="Pfam" id="PF02518">
    <property type="entry name" value="HATPase_c"/>
    <property type="match status" value="1"/>
</dbReference>
<feature type="compositionally biased region" description="Low complexity" evidence="12">
    <location>
        <begin position="1338"/>
        <end position="1365"/>
    </location>
</feature>
<feature type="compositionally biased region" description="Low complexity" evidence="12">
    <location>
        <begin position="1380"/>
        <end position="1396"/>
    </location>
</feature>
<keyword evidence="9" id="KW-0067">ATP-binding</keyword>
<dbReference type="InterPro" id="IPR003594">
    <property type="entry name" value="HATPase_dom"/>
</dbReference>
<feature type="compositionally biased region" description="Low complexity" evidence="12">
    <location>
        <begin position="976"/>
        <end position="1002"/>
    </location>
</feature>
<dbReference type="STRING" id="675635.Psed_5724"/>
<dbReference type="InterPro" id="IPR005467">
    <property type="entry name" value="His_kinase_dom"/>
</dbReference>
<feature type="compositionally biased region" description="Low complexity" evidence="12">
    <location>
        <begin position="951"/>
        <end position="966"/>
    </location>
</feature>
<evidence type="ECO:0000256" key="10">
    <source>
        <dbReference type="ARBA" id="ARBA00022989"/>
    </source>
</evidence>
<feature type="compositionally biased region" description="Low complexity" evidence="12">
    <location>
        <begin position="1454"/>
        <end position="1487"/>
    </location>
</feature>
<keyword evidence="10 13" id="KW-1133">Transmembrane helix</keyword>
<feature type="compositionally biased region" description="Low complexity" evidence="12">
    <location>
        <begin position="1041"/>
        <end position="1055"/>
    </location>
</feature>
<dbReference type="eggNOG" id="COG2205">
    <property type="taxonomic scope" value="Bacteria"/>
</dbReference>
<dbReference type="InterPro" id="IPR050980">
    <property type="entry name" value="2C_sensor_his_kinase"/>
</dbReference>
<dbReference type="GO" id="GO:0004673">
    <property type="term" value="F:protein histidine kinase activity"/>
    <property type="evidence" value="ECO:0007669"/>
    <property type="project" value="UniProtKB-EC"/>
</dbReference>
<feature type="transmembrane region" description="Helical" evidence="13">
    <location>
        <begin position="324"/>
        <end position="345"/>
    </location>
</feature>
<feature type="region of interest" description="Disordered" evidence="12">
    <location>
        <begin position="700"/>
        <end position="1547"/>
    </location>
</feature>
<evidence type="ECO:0000256" key="2">
    <source>
        <dbReference type="ARBA" id="ARBA00004370"/>
    </source>
</evidence>
<evidence type="ECO:0000256" key="12">
    <source>
        <dbReference type="SAM" id="MobiDB-lite"/>
    </source>
</evidence>
<dbReference type="PANTHER" id="PTHR44936:SF9">
    <property type="entry name" value="SENSOR PROTEIN CREC"/>
    <property type="match status" value="1"/>
</dbReference>
<sequence length="1778" mass="178680">MTTTERGPSRSERLNPRNWSLSIKLLIVGLVPTLLALGLGALRISDQADVAAGLGRSNELLAVRDQVDAAATAMRAERDVTVRFVAANRTGDRAAVDAAAATTDAQLAKAVQALRSTADDDTGVSPQSLDGTEGALQDLRRDTTGTALPTEGVLNRYGDVIQQVDVVDRTILRQVATPDVAGLTDALTATNTAAEQLAVQHTVVAAAIAAGKVTESDLTTVNATESAYNSAYNSYRLALTPEQLQQFGTFGTDPANTARNQLQAGILQTAPGRALPTDPAAWDAAYTSVDDVLQKSTQAVGTQLKQDTTAAQEAASNQAGINSVILMLGLLLGIAIIVLLARSLLKSLRLLRSSALDVAERQLPEAVESLRTGESPNANVEPVPIDSRDEVGQVARAFDAVHGQAVRLAADQAALQANVNSMFVNLSRRSQALVERQLQLIEQLENNEQDPDQLSNLFQLDHLATRMRRNSENLLVLAGTELSKRNIAPVPVVDVLRAAVSEVEQYQRIVVQSPPTATVVGRAANDLVHLLAELLDNATNFSPPDSQVVLSSTRTADGSILVEIADRGVGMAEHELTDANERLSGPAQVDVSASRRMGLFVVGRLAARHGIGVRLGGSGAGGLTASVAVPAYLIPGAGGAGSTQSGVGALPPVPSQQGGNGAPLPVLPQQLTPNGHVVPTGSLADLVVGTDGTTIPPLETVDGAANGAGPAHRTNGSSALPSRRPGANLLTGSRTNGRSPGEMFVPSEPADDDEESGPEGWALAGPAPGAPSVVPEPAPEPSSGPDPATGWALAGPVVPEEELRAAHGYATAPDTAPDVRESAADARPSGRGSRTRGAAAAALGGAAAAMAARRRARSGEPLEAPGAGADESAHADDETTAARAAAASTQALPLRPRLPEPSPAPQSTEAPEIRIVGQRSDAPPLPRRVRRPIGPVASEVVPVVPTDMNDAPDAAEAPGAPDSGDASDASREGQGTPTTGATEAAATTSDAAATVAADTAEQAEARADTDSSRPATSTEGADRPTEATPGGALPRRRPGIGEALAAGLAGAAEPGRPADRAEETGEGSASGTRTSDERTATPAESAAARTAAAPGEPETDRAHADETSTGEPRVGATGAQDATDATEKAPAENAAEENATEEQATPPGATAQGATTAAARDAGAPRPASDASPALPVRPRPAPEAARPGSSVDGPGPSLLPRRIPGAGNFARPAEQPGSRESGTRQPIAETPVEQGTSAPAGAGQERPSPSRPAASQPTAQPSVARPPSALPPAPHQPAEPAARQAPGAPADARTTGGAASDQPRETPRPAAATGSQADDPTSGDPAAGGPASGGTTGTPNVGTAAAVAGAAAAAAAATRSDAAVSPDDRSADRPSGTRPAGAQPAAQTPTAQTPPARSPGDEAPAGQAPATGPAAADRPGSPAPAAAHAPTGPGAGQQQPGGGQQQPVVTHRGPQQTGPQQTGPQQTGPQQTGTGEQSGTGQQRTPATPPAPGGTGQPGGPGQPGGVAGAPRPARPVPPPYGRPSPRPVPPAPAAAEQADDGFSTPIFAEIASAWFRSNRPVPITWADEAPQDGAAAPTGLPFDADPLQSGPPPVTPARPPNGRPGTGTSPNGGNGFGDVFAPAGDTPAGPNGSAGTAQGPGGLPQRTPEGAPAGTGAQDEFASTADAGWQAAERNAETSAGEFTAAGLPKRRPRARLVPGSAAGSAVLASSTSEPAGDGGSRTAEAVRGRLASYQRGIRQGRENRLRRERELAEGRMARSPEPRPAGAGTQDEETR</sequence>
<dbReference type="SUPFAM" id="SSF55874">
    <property type="entry name" value="ATPase domain of HSP90 chaperone/DNA topoisomerase II/histidine kinase"/>
    <property type="match status" value="1"/>
</dbReference>
<dbReference type="InterPro" id="IPR036890">
    <property type="entry name" value="HATPase_C_sf"/>
</dbReference>
<comment type="subcellular location">
    <subcellularLocation>
        <location evidence="2">Membrane</location>
    </subcellularLocation>
</comment>
<evidence type="ECO:0000256" key="13">
    <source>
        <dbReference type="SAM" id="Phobius"/>
    </source>
</evidence>
<feature type="region of interest" description="Disordered" evidence="12">
    <location>
        <begin position="1566"/>
        <end position="1778"/>
    </location>
</feature>
<feature type="compositionally biased region" description="Low complexity" evidence="12">
    <location>
        <begin position="881"/>
        <end position="895"/>
    </location>
</feature>
<feature type="domain" description="Histidine kinase" evidence="14">
    <location>
        <begin position="527"/>
        <end position="633"/>
    </location>
</feature>
<evidence type="ECO:0000256" key="7">
    <source>
        <dbReference type="ARBA" id="ARBA00022741"/>
    </source>
</evidence>
<keyword evidence="11" id="KW-0902">Two-component regulatory system</keyword>
<feature type="compositionally biased region" description="Low complexity" evidence="12">
    <location>
        <begin position="1279"/>
        <end position="1293"/>
    </location>
</feature>
<feature type="compositionally biased region" description="Pro residues" evidence="12">
    <location>
        <begin position="1269"/>
        <end position="1278"/>
    </location>
</feature>
<feature type="transmembrane region" description="Helical" evidence="13">
    <location>
        <begin position="21"/>
        <end position="42"/>
    </location>
</feature>
<reference evidence="15 16" key="1">
    <citation type="journal article" date="2011" name="J. Bacteriol.">
        <title>Genome sequence of the 1,4-dioxane-degrading Pseudonocardia dioxanivorans strain CB1190.</title>
        <authorList>
            <person name="Sales C.M."/>
            <person name="Mahendra S."/>
            <person name="Grostern A."/>
            <person name="Parales R.E."/>
            <person name="Goodwin L.A."/>
            <person name="Woyke T."/>
            <person name="Nolan M."/>
            <person name="Lapidus A."/>
            <person name="Chertkov O."/>
            <person name="Ovchinnikova G."/>
            <person name="Sczyrba A."/>
            <person name="Alvarez-Cohen L."/>
        </authorList>
    </citation>
    <scope>NUCLEOTIDE SEQUENCE [LARGE SCALE GENOMIC DNA]</scope>
    <source>
        <strain evidence="16">ATCC 55486 / DSM 44775 / JCM 13855 / CB1190</strain>
    </source>
</reference>
<dbReference type="GO" id="GO:0005524">
    <property type="term" value="F:ATP binding"/>
    <property type="evidence" value="ECO:0007669"/>
    <property type="project" value="UniProtKB-KW"/>
</dbReference>
<feature type="compositionally biased region" description="Low complexity" evidence="12">
    <location>
        <begin position="1080"/>
        <end position="1096"/>
    </location>
</feature>
<keyword evidence="5" id="KW-0808">Transferase</keyword>
<evidence type="ECO:0000256" key="9">
    <source>
        <dbReference type="ARBA" id="ARBA00022840"/>
    </source>
</evidence>
<dbReference type="eggNOG" id="COG3266">
    <property type="taxonomic scope" value="Bacteria"/>
</dbReference>
<feature type="compositionally biased region" description="Pro residues" evidence="12">
    <location>
        <begin position="1591"/>
        <end position="1604"/>
    </location>
</feature>
<dbReference type="InterPro" id="IPR003660">
    <property type="entry name" value="HAMP_dom"/>
</dbReference>
<dbReference type="OrthoDB" id="3502710at2"/>
<feature type="region of interest" description="Disordered" evidence="12">
    <location>
        <begin position="640"/>
        <end position="678"/>
    </location>
</feature>
<dbReference type="SMART" id="SM00387">
    <property type="entry name" value="HATPase_c"/>
    <property type="match status" value="1"/>
</dbReference>
<dbReference type="GO" id="GO:0016020">
    <property type="term" value="C:membrane"/>
    <property type="evidence" value="ECO:0007669"/>
    <property type="project" value="UniProtKB-SubCell"/>
</dbReference>
<evidence type="ECO:0000256" key="3">
    <source>
        <dbReference type="ARBA" id="ARBA00012438"/>
    </source>
</evidence>
<evidence type="ECO:0000256" key="6">
    <source>
        <dbReference type="ARBA" id="ARBA00022692"/>
    </source>
</evidence>
<organism evidence="15 16">
    <name type="scientific">Pseudonocardia dioxanivorans (strain ATCC 55486 / DSM 44775 / JCM 13855 / CB1190)</name>
    <dbReference type="NCBI Taxonomy" id="675635"/>
    <lineage>
        <taxon>Bacteria</taxon>
        <taxon>Bacillati</taxon>
        <taxon>Actinomycetota</taxon>
        <taxon>Actinomycetes</taxon>
        <taxon>Pseudonocardiales</taxon>
        <taxon>Pseudonocardiaceae</taxon>
        <taxon>Pseudonocardia</taxon>
    </lineage>
</organism>
<feature type="compositionally biased region" description="Basic and acidic residues" evidence="12">
    <location>
        <begin position="1742"/>
        <end position="1764"/>
    </location>
</feature>
<dbReference type="InterPro" id="IPR013587">
    <property type="entry name" value="Nitrate/nitrite_sensing"/>
</dbReference>
<evidence type="ECO:0000313" key="15">
    <source>
        <dbReference type="EMBL" id="AEA27851.1"/>
    </source>
</evidence>
<feature type="compositionally biased region" description="Low complexity" evidence="12">
    <location>
        <begin position="758"/>
        <end position="773"/>
    </location>
</feature>
<dbReference type="Gene3D" id="3.30.565.10">
    <property type="entry name" value="Histidine kinase-like ATPase, C-terminal domain"/>
    <property type="match status" value="1"/>
</dbReference>
<keyword evidence="13" id="KW-0472">Membrane</keyword>
<feature type="compositionally biased region" description="Pro residues" evidence="12">
    <location>
        <begin position="774"/>
        <end position="784"/>
    </location>
</feature>
<comment type="catalytic activity">
    <reaction evidence="1">
        <text>ATP + protein L-histidine = ADP + protein N-phospho-L-histidine.</text>
        <dbReference type="EC" id="2.7.13.3"/>
    </reaction>
</comment>